<feature type="transmembrane region" description="Helical" evidence="3">
    <location>
        <begin position="20"/>
        <end position="39"/>
    </location>
</feature>
<name>A0A419DAD8_9BACT</name>
<dbReference type="Gene3D" id="1.10.287.1490">
    <property type="match status" value="1"/>
</dbReference>
<feature type="compositionally biased region" description="Basic and acidic residues" evidence="2">
    <location>
        <begin position="322"/>
        <end position="347"/>
    </location>
</feature>
<dbReference type="Proteomes" id="UP000285655">
    <property type="component" value="Unassembled WGS sequence"/>
</dbReference>
<dbReference type="InterPro" id="IPR036785">
    <property type="entry name" value="YkyA-like_sf"/>
</dbReference>
<protein>
    <recommendedName>
        <fullName evidence="4">Transglutaminase-like domain-containing protein</fullName>
    </recommendedName>
</protein>
<keyword evidence="3" id="KW-0812">Transmembrane</keyword>
<gene>
    <name evidence="5" type="ORF">C4544_07135</name>
</gene>
<evidence type="ECO:0000256" key="3">
    <source>
        <dbReference type="SAM" id="Phobius"/>
    </source>
</evidence>
<evidence type="ECO:0000256" key="2">
    <source>
        <dbReference type="SAM" id="MobiDB-lite"/>
    </source>
</evidence>
<comment type="caution">
    <text evidence="5">The sequence shown here is derived from an EMBL/GenBank/DDBJ whole genome shotgun (WGS) entry which is preliminary data.</text>
</comment>
<dbReference type="InterPro" id="IPR010319">
    <property type="entry name" value="Transglutaminase-like_Cys_pept"/>
</dbReference>
<evidence type="ECO:0000256" key="1">
    <source>
        <dbReference type="SAM" id="Coils"/>
    </source>
</evidence>
<dbReference type="PANTHER" id="PTHR39327">
    <property type="match status" value="1"/>
</dbReference>
<dbReference type="AlphaFoldDB" id="A0A419DAD8"/>
<keyword evidence="3" id="KW-0472">Membrane</keyword>
<accession>A0A419DAD8</accession>
<proteinExistence type="predicted"/>
<evidence type="ECO:0000313" key="6">
    <source>
        <dbReference type="Proteomes" id="UP000285655"/>
    </source>
</evidence>
<feature type="coiled-coil region" evidence="1">
    <location>
        <begin position="382"/>
        <end position="409"/>
    </location>
</feature>
<reference evidence="5 6" key="1">
    <citation type="journal article" date="2017" name="ISME J.">
        <title>Energy and carbon metabolisms in a deep terrestrial subsurface fluid microbial community.</title>
        <authorList>
            <person name="Momper L."/>
            <person name="Jungbluth S.P."/>
            <person name="Lee M.D."/>
            <person name="Amend J.P."/>
        </authorList>
    </citation>
    <scope>NUCLEOTIDE SEQUENCE [LARGE SCALE GENOMIC DNA]</scope>
    <source>
        <strain evidence="5">SURF_29</strain>
    </source>
</reference>
<dbReference type="SUPFAM" id="SSF140423">
    <property type="entry name" value="MW0975(SA0943)-like"/>
    <property type="match status" value="1"/>
</dbReference>
<evidence type="ECO:0000259" key="4">
    <source>
        <dbReference type="Pfam" id="PF04473"/>
    </source>
</evidence>
<sequence length="413" mass="46786">MFSKLVKFHIISFMKRALKYIIPFIFIALIVFGAFQLGFIDLRKFPPKEGLKTATLNCSYHGQKLTIQEDLYESIDSYYASDSKKRIMGYDGYISSAKEDGTIKELTQKIQDKGKELGLSDDETMDLATCFVQNIPYDSEKAKIVLSENPADRVKRAANKEYADRFPYETLYDNKGICTDKSYLEAAIIKEMGYGVALLTFKAEKHMAVGVKTPGGYQTFDTGYSYIETTNTGYRAGQLPSIDQGIGGAKKAELDRVQEAEAGQDIIPELPESDFSPPSEVIKISDGKTYERIIEIAEEINRIKELIALINDKNGELSKYRDEVTRSNDEAKNAKDELDKSEAELNRAKSAYSQDPTDENYDAYQKEYGEYQSIYYSTKGVIDSYNRKVDDYNEKVSEMNSLVDEYNSLVKND</sequence>
<dbReference type="Pfam" id="PF04473">
    <property type="entry name" value="DUF553"/>
    <property type="match status" value="1"/>
</dbReference>
<keyword evidence="1" id="KW-0175">Coiled coil</keyword>
<feature type="domain" description="Transglutaminase-like" evidence="4">
    <location>
        <begin position="130"/>
        <end position="228"/>
    </location>
</feature>
<evidence type="ECO:0000313" key="5">
    <source>
        <dbReference type="EMBL" id="RJO60109.1"/>
    </source>
</evidence>
<organism evidence="5 6">
    <name type="scientific">candidate division WS5 bacterium</name>
    <dbReference type="NCBI Taxonomy" id="2093353"/>
    <lineage>
        <taxon>Bacteria</taxon>
        <taxon>candidate division WS5</taxon>
    </lineage>
</organism>
<dbReference type="EMBL" id="QZJW01000055">
    <property type="protein sequence ID" value="RJO60109.1"/>
    <property type="molecule type" value="Genomic_DNA"/>
</dbReference>
<dbReference type="InterPro" id="IPR007562">
    <property type="entry name" value="Transglutaminase-like_domain"/>
</dbReference>
<feature type="region of interest" description="Disordered" evidence="2">
    <location>
        <begin position="322"/>
        <end position="360"/>
    </location>
</feature>
<keyword evidence="3" id="KW-1133">Transmembrane helix</keyword>
<dbReference type="PANTHER" id="PTHR39327:SF1">
    <property type="entry name" value="BLR5470 PROTEIN"/>
    <property type="match status" value="1"/>
</dbReference>